<sequence>MRCFLSRGRSQNGRIRLYVRAHQDTETVPTMSLANRVASFRAFAAVKRRSEAYIVLPVVAHDSELKRKSHEGHRSTEVDKGTERWSSCKRERRIRDGVPYTIILRCTVIFSSFPAGRRLLRKTRAPDIGRTTVHLRPKSSYPCLGIEEAPTIAPTSCKKKESSCDHSSSLENKDFVRVFVELLTQEDLDPTVLRGGGGLGKASCFGGATLRGSS</sequence>
<dbReference type="EMBL" id="JADYXP020000003">
    <property type="protein sequence ID" value="KAL0128910.1"/>
    <property type="molecule type" value="Genomic_DNA"/>
</dbReference>
<reference evidence="1 2" key="1">
    <citation type="submission" date="2023-03" db="EMBL/GenBank/DDBJ databases">
        <title>High recombination rates correlate with genetic variation in Cardiocondyla obscurior ants.</title>
        <authorList>
            <person name="Errbii M."/>
        </authorList>
    </citation>
    <scope>NUCLEOTIDE SEQUENCE [LARGE SCALE GENOMIC DNA]</scope>
    <source>
        <strain evidence="1">Alpha-2009</strain>
        <tissue evidence="1">Whole body</tissue>
    </source>
</reference>
<protein>
    <submittedName>
        <fullName evidence="1">Uncharacterized protein</fullName>
    </submittedName>
</protein>
<comment type="caution">
    <text evidence="1">The sequence shown here is derived from an EMBL/GenBank/DDBJ whole genome shotgun (WGS) entry which is preliminary data.</text>
</comment>
<evidence type="ECO:0000313" key="2">
    <source>
        <dbReference type="Proteomes" id="UP001430953"/>
    </source>
</evidence>
<keyword evidence="2" id="KW-1185">Reference proteome</keyword>
<gene>
    <name evidence="1" type="ORF">PUN28_003937</name>
</gene>
<proteinExistence type="predicted"/>
<name>A0AAW2GP20_9HYME</name>
<accession>A0AAW2GP20</accession>
<dbReference type="AlphaFoldDB" id="A0AAW2GP20"/>
<dbReference type="Proteomes" id="UP001430953">
    <property type="component" value="Unassembled WGS sequence"/>
</dbReference>
<organism evidence="1 2">
    <name type="scientific">Cardiocondyla obscurior</name>
    <dbReference type="NCBI Taxonomy" id="286306"/>
    <lineage>
        <taxon>Eukaryota</taxon>
        <taxon>Metazoa</taxon>
        <taxon>Ecdysozoa</taxon>
        <taxon>Arthropoda</taxon>
        <taxon>Hexapoda</taxon>
        <taxon>Insecta</taxon>
        <taxon>Pterygota</taxon>
        <taxon>Neoptera</taxon>
        <taxon>Endopterygota</taxon>
        <taxon>Hymenoptera</taxon>
        <taxon>Apocrita</taxon>
        <taxon>Aculeata</taxon>
        <taxon>Formicoidea</taxon>
        <taxon>Formicidae</taxon>
        <taxon>Myrmicinae</taxon>
        <taxon>Cardiocondyla</taxon>
    </lineage>
</organism>
<evidence type="ECO:0000313" key="1">
    <source>
        <dbReference type="EMBL" id="KAL0128910.1"/>
    </source>
</evidence>